<proteinExistence type="predicted"/>
<evidence type="ECO:0000313" key="2">
    <source>
        <dbReference type="WBParaSite" id="nRc.2.0.1.t31502-RA"/>
    </source>
</evidence>
<dbReference type="WBParaSite" id="nRc.2.0.1.t31502-RA">
    <property type="protein sequence ID" value="nRc.2.0.1.t31502-RA"/>
    <property type="gene ID" value="nRc.2.0.1.g31502"/>
</dbReference>
<name>A0A915JYR0_ROMCU</name>
<sequence length="71" mass="8418">MDRETCKVTKKFEGEKRLGIRASTGSPSPIQQLGRHRVFKQKKAEDKFLFLSNRMFKHAWEKVSKMRHDIL</sequence>
<dbReference type="Proteomes" id="UP000887565">
    <property type="component" value="Unplaced"/>
</dbReference>
<keyword evidence="1" id="KW-1185">Reference proteome</keyword>
<protein>
    <submittedName>
        <fullName evidence="2">Uncharacterized protein</fullName>
    </submittedName>
</protein>
<dbReference type="AlphaFoldDB" id="A0A915JYR0"/>
<organism evidence="1 2">
    <name type="scientific">Romanomermis culicivorax</name>
    <name type="common">Nematode worm</name>
    <dbReference type="NCBI Taxonomy" id="13658"/>
    <lineage>
        <taxon>Eukaryota</taxon>
        <taxon>Metazoa</taxon>
        <taxon>Ecdysozoa</taxon>
        <taxon>Nematoda</taxon>
        <taxon>Enoplea</taxon>
        <taxon>Dorylaimia</taxon>
        <taxon>Mermithida</taxon>
        <taxon>Mermithoidea</taxon>
        <taxon>Mermithidae</taxon>
        <taxon>Romanomermis</taxon>
    </lineage>
</organism>
<evidence type="ECO:0000313" key="1">
    <source>
        <dbReference type="Proteomes" id="UP000887565"/>
    </source>
</evidence>
<reference evidence="2" key="1">
    <citation type="submission" date="2022-11" db="UniProtKB">
        <authorList>
            <consortium name="WormBaseParasite"/>
        </authorList>
    </citation>
    <scope>IDENTIFICATION</scope>
</reference>
<accession>A0A915JYR0</accession>